<gene>
    <name evidence="2" type="ORF">QTN89_09115</name>
</gene>
<dbReference type="InterPro" id="IPR021727">
    <property type="entry name" value="DUF3299"/>
</dbReference>
<comment type="caution">
    <text evidence="2">The sequence shown here is derived from an EMBL/GenBank/DDBJ whole genome shotgun (WGS) entry which is preliminary data.</text>
</comment>
<proteinExistence type="predicted"/>
<organism evidence="2 3">
    <name type="scientific">Roseiconus lacunae</name>
    <dbReference type="NCBI Taxonomy" id="2605694"/>
    <lineage>
        <taxon>Bacteria</taxon>
        <taxon>Pseudomonadati</taxon>
        <taxon>Planctomycetota</taxon>
        <taxon>Planctomycetia</taxon>
        <taxon>Pirellulales</taxon>
        <taxon>Pirellulaceae</taxon>
        <taxon>Roseiconus</taxon>
    </lineage>
</organism>
<keyword evidence="3" id="KW-1185">Reference proteome</keyword>
<feature type="signal peptide" evidence="1">
    <location>
        <begin position="1"/>
        <end position="24"/>
    </location>
</feature>
<evidence type="ECO:0000256" key="1">
    <source>
        <dbReference type="SAM" id="SignalP"/>
    </source>
</evidence>
<dbReference type="EMBL" id="JASZZN010000005">
    <property type="protein sequence ID" value="MDM4015586.1"/>
    <property type="molecule type" value="Genomic_DNA"/>
</dbReference>
<accession>A0ABT7PHB3</accession>
<dbReference type="Gene3D" id="2.40.50.870">
    <property type="entry name" value="Protein of unknown function (DUF3299)"/>
    <property type="match status" value="1"/>
</dbReference>
<name>A0ABT7PHB3_9BACT</name>
<feature type="chain" id="PRO_5046115962" evidence="1">
    <location>
        <begin position="25"/>
        <end position="177"/>
    </location>
</feature>
<protein>
    <submittedName>
        <fullName evidence="2">DUF3299 domain-containing protein</fullName>
    </submittedName>
</protein>
<keyword evidence="1" id="KW-0732">Signal</keyword>
<evidence type="ECO:0000313" key="2">
    <source>
        <dbReference type="EMBL" id="MDM4015586.1"/>
    </source>
</evidence>
<reference evidence="2 3" key="1">
    <citation type="submission" date="2023-06" db="EMBL/GenBank/DDBJ databases">
        <title>Roseiconus lacunae JC819 isolated from Gulf of Mannar region, Tamil Nadu.</title>
        <authorList>
            <person name="Pk S."/>
            <person name="Ch S."/>
            <person name="Ch V.R."/>
        </authorList>
    </citation>
    <scope>NUCLEOTIDE SEQUENCE [LARGE SCALE GENOMIC DNA]</scope>
    <source>
        <strain evidence="2 3">JC819</strain>
    </source>
</reference>
<dbReference type="Pfam" id="PF11736">
    <property type="entry name" value="DUF3299"/>
    <property type="match status" value="1"/>
</dbReference>
<dbReference type="RefSeq" id="WP_149495632.1">
    <property type="nucleotide sequence ID" value="NZ_CP141221.1"/>
</dbReference>
<evidence type="ECO:0000313" key="3">
    <source>
        <dbReference type="Proteomes" id="UP001239462"/>
    </source>
</evidence>
<dbReference type="Proteomes" id="UP001239462">
    <property type="component" value="Unassembled WGS sequence"/>
</dbReference>
<sequence length="177" mass="19786">MTNQPIAILSIVFLTAMCSLPALGQEPKKKVPLRLSTEAQLAKGEINFDDLKFDIEKDAAFDDSMWTKRLKRLDKKKVKLRGYILPQSVFQQNGIKQFVLVRDNQECCFGPGAALYDCVWVKMTGDNTAEFSTRPVTVEGQFHLDDESFKYPGGTGPPQAPNATHMAVFRIDGVEVD</sequence>